<dbReference type="GeneID" id="29384569"/>
<dbReference type="PANTHER" id="PTHR14226">
    <property type="entry name" value="NEUROPATHY TARGET ESTERASE/SWISS CHEESE D.MELANOGASTER"/>
    <property type="match status" value="1"/>
</dbReference>
<feature type="active site" description="Nucleophile" evidence="4">
    <location>
        <position position="63"/>
    </location>
</feature>
<reference evidence="8" key="1">
    <citation type="submission" date="2015-12" db="EMBL/GenBank/DDBJ databases">
        <title>FDA dAtabase for Regulatory Grade micrObial Sequences (FDA-ARGOS): Supporting development and validation of Infectious Disease Dx tests.</title>
        <authorList>
            <person name="Hoffmann M."/>
            <person name="Allard M."/>
            <person name="Evans P."/>
            <person name="Brown E."/>
            <person name="Tallon L.J."/>
            <person name="Sadzewicz L."/>
            <person name="Sengamalay N."/>
            <person name="Ott S."/>
            <person name="Godinez A."/>
            <person name="Nagaraj S."/>
            <person name="Vyas G."/>
            <person name="Aluvathingal J."/>
            <person name="Nadendla S."/>
            <person name="Geyer C."/>
            <person name="Sichtig H."/>
        </authorList>
    </citation>
    <scope>NUCLEOTIDE SEQUENCE [LARGE SCALE GENOMIC DNA]</scope>
    <source>
        <strain evidence="8">ATCC 33809</strain>
    </source>
</reference>
<dbReference type="SUPFAM" id="SSF52151">
    <property type="entry name" value="FabD/lysophospholipase-like"/>
    <property type="match status" value="1"/>
</dbReference>
<reference evidence="7 9" key="3">
    <citation type="submission" date="2018-06" db="EMBL/GenBank/DDBJ databases">
        <authorList>
            <consortium name="Pathogen Informatics"/>
            <person name="Doyle S."/>
        </authorList>
    </citation>
    <scope>NUCLEOTIDE SEQUENCE [LARGE SCALE GENOMIC DNA]</scope>
    <source>
        <strain evidence="7 9">NCTC11327</strain>
    </source>
</reference>
<keyword evidence="2 4" id="KW-0442">Lipid degradation</keyword>
<protein>
    <submittedName>
        <fullName evidence="7">Alpha/beta hydrolase</fullName>
    </submittedName>
    <submittedName>
        <fullName evidence="6">Patatin family protein</fullName>
    </submittedName>
</protein>
<evidence type="ECO:0000313" key="7">
    <source>
        <dbReference type="EMBL" id="SUP21893.1"/>
    </source>
</evidence>
<dbReference type="Pfam" id="PF19890">
    <property type="entry name" value="DUF6363"/>
    <property type="match status" value="1"/>
</dbReference>
<dbReference type="EMBL" id="UHIP01000001">
    <property type="protein sequence ID" value="SUP21893.1"/>
    <property type="molecule type" value="Genomic_DNA"/>
</dbReference>
<evidence type="ECO:0000313" key="8">
    <source>
        <dbReference type="Proteomes" id="UP000057088"/>
    </source>
</evidence>
<dbReference type="InterPro" id="IPR050301">
    <property type="entry name" value="NTE"/>
</dbReference>
<dbReference type="InterPro" id="IPR045943">
    <property type="entry name" value="DUF6363"/>
</dbReference>
<keyword evidence="8" id="KW-1185">Reference proteome</keyword>
<dbReference type="KEGG" id="vfl:AL536_10550"/>
<dbReference type="AlphaFoldDB" id="A0AAX2LPL5"/>
<feature type="domain" description="PNPLA" evidence="5">
    <location>
        <begin position="29"/>
        <end position="198"/>
    </location>
</feature>
<dbReference type="PANTHER" id="PTHR14226:SF25">
    <property type="entry name" value="PHOSPHOESTERASE"/>
    <property type="match status" value="1"/>
</dbReference>
<evidence type="ECO:0000256" key="1">
    <source>
        <dbReference type="ARBA" id="ARBA00022801"/>
    </source>
</evidence>
<dbReference type="GO" id="GO:0016042">
    <property type="term" value="P:lipid catabolic process"/>
    <property type="evidence" value="ECO:0007669"/>
    <property type="project" value="UniProtKB-UniRule"/>
</dbReference>
<dbReference type="Gene3D" id="3.40.1090.10">
    <property type="entry name" value="Cytosolic phospholipase A2 catalytic domain"/>
    <property type="match status" value="1"/>
</dbReference>
<reference evidence="6" key="2">
    <citation type="submission" date="2018-01" db="EMBL/GenBank/DDBJ databases">
        <title>FDA dAtabase for Regulatory Grade micrObial Sequences (FDA-ARGOS): Supporting development and validation of Infectious Disease Dx tests.</title>
        <authorList>
            <person name="Hoffmann M."/>
            <person name="Allard M."/>
            <person name="Evans P."/>
            <person name="Brown E."/>
            <person name="Tallon L."/>
            <person name="Sadzewicz L."/>
            <person name="Sengamalay N."/>
            <person name="Ott S."/>
            <person name="Godinez A."/>
            <person name="Nagaraj S."/>
            <person name="Vyas G."/>
            <person name="Aluvathingal J."/>
            <person name="Nadendla S."/>
            <person name="Geyer C."/>
            <person name="Sichtig H."/>
        </authorList>
    </citation>
    <scope>NUCLEOTIDE SEQUENCE</scope>
    <source>
        <strain evidence="6">ATCC 33809</strain>
    </source>
</reference>
<dbReference type="Proteomes" id="UP000057088">
    <property type="component" value="Chromosome 2"/>
</dbReference>
<dbReference type="GO" id="GO:0016787">
    <property type="term" value="F:hydrolase activity"/>
    <property type="evidence" value="ECO:0007669"/>
    <property type="project" value="UniProtKB-UniRule"/>
</dbReference>
<evidence type="ECO:0000256" key="2">
    <source>
        <dbReference type="ARBA" id="ARBA00022963"/>
    </source>
</evidence>
<name>A0AAX2LPL5_VIBFL</name>
<dbReference type="PROSITE" id="PS51635">
    <property type="entry name" value="PNPLA"/>
    <property type="match status" value="1"/>
</dbReference>
<feature type="short sequence motif" description="GXGXXG" evidence="4">
    <location>
        <begin position="33"/>
        <end position="38"/>
    </location>
</feature>
<dbReference type="Pfam" id="PF01734">
    <property type="entry name" value="Patatin"/>
    <property type="match status" value="1"/>
</dbReference>
<proteinExistence type="predicted"/>
<dbReference type="InterPro" id="IPR002641">
    <property type="entry name" value="PNPLA_dom"/>
</dbReference>
<dbReference type="RefSeq" id="WP_020329888.1">
    <property type="nucleotide sequence ID" value="NZ_AP028128.1"/>
</dbReference>
<evidence type="ECO:0000313" key="6">
    <source>
        <dbReference type="EMBL" id="AMF93935.1"/>
    </source>
</evidence>
<gene>
    <name evidence="6" type="ORF">AL536_10550</name>
    <name evidence="7" type="ORF">NCTC11327_00843</name>
</gene>
<dbReference type="CDD" id="cd07208">
    <property type="entry name" value="Pat_hypo_Ecoli_yjju_like"/>
    <property type="match status" value="1"/>
</dbReference>
<dbReference type="InterPro" id="IPR016035">
    <property type="entry name" value="Acyl_Trfase/lysoPLipase"/>
</dbReference>
<dbReference type="InterPro" id="IPR037483">
    <property type="entry name" value="YjjU-like"/>
</dbReference>
<evidence type="ECO:0000256" key="4">
    <source>
        <dbReference type="PROSITE-ProRule" id="PRU01161"/>
    </source>
</evidence>
<accession>A0AAX2LPL5</accession>
<feature type="short sequence motif" description="GXSXG" evidence="4">
    <location>
        <begin position="61"/>
        <end position="65"/>
    </location>
</feature>
<sequence length="395" mass="45353">MINSGTVSELDSRVDLTRLSKFIGGKNALVAQGGGQRGIFTAGVFDAFMMSNFDPFEEFFGTSAGALNISSFLCRQPELGKSFIVDLTTDPQFFHLFSYIRRKQYLNLDWALDKICDYPYRLDLDMGRQVLGQRKAFAAVTSTRTLSDFYFPILGPDWRNVLIATCAIPRLYPHEVELAHQHYIDGGVSASIPVQEAWRREARFIAVIRTENLEDESELPIRIEPQHEPVKWFRDSFNTIQNQWQNKLVQWKDDWNSFFYQQIEKSKLAKMEHKHLGTLNGGRWLFGADDIYRLSHLIGDKFDSGLADMLMVHYQTYSLTCDFLRTPPDDTFIVQIAPSEPLKSSSLLSSTDDLMHDYELGREAGFRFVKTYLDASELKSERLKQHALSMPDHGE</sequence>
<keyword evidence="3 4" id="KW-0443">Lipid metabolism</keyword>
<keyword evidence="1 4" id="KW-0378">Hydrolase</keyword>
<organism evidence="7 9">
    <name type="scientific">Vibrio fluvialis</name>
    <dbReference type="NCBI Taxonomy" id="676"/>
    <lineage>
        <taxon>Bacteria</taxon>
        <taxon>Pseudomonadati</taxon>
        <taxon>Pseudomonadota</taxon>
        <taxon>Gammaproteobacteria</taxon>
        <taxon>Vibrionales</taxon>
        <taxon>Vibrionaceae</taxon>
        <taxon>Vibrio</taxon>
    </lineage>
</organism>
<dbReference type="Proteomes" id="UP000254626">
    <property type="component" value="Unassembled WGS sequence"/>
</dbReference>
<feature type="active site" description="Proton acceptor" evidence="4">
    <location>
        <position position="185"/>
    </location>
</feature>
<evidence type="ECO:0000256" key="3">
    <source>
        <dbReference type="ARBA" id="ARBA00023098"/>
    </source>
</evidence>
<feature type="short sequence motif" description="DGA/G" evidence="4">
    <location>
        <begin position="185"/>
        <end position="187"/>
    </location>
</feature>
<evidence type="ECO:0000259" key="5">
    <source>
        <dbReference type="PROSITE" id="PS51635"/>
    </source>
</evidence>
<evidence type="ECO:0000313" key="9">
    <source>
        <dbReference type="Proteomes" id="UP000254626"/>
    </source>
</evidence>
<dbReference type="EMBL" id="CP014035">
    <property type="protein sequence ID" value="AMF93935.1"/>
    <property type="molecule type" value="Genomic_DNA"/>
</dbReference>